<evidence type="ECO:0000313" key="3">
    <source>
        <dbReference type="Proteomes" id="UP001271249"/>
    </source>
</evidence>
<dbReference type="RefSeq" id="WP_320226626.1">
    <property type="nucleotide sequence ID" value="NZ_JAVIJB010000010.1"/>
</dbReference>
<proteinExistence type="predicted"/>
<dbReference type="EMBL" id="JAVIJC010000012">
    <property type="protein sequence ID" value="MDX8492653.1"/>
    <property type="molecule type" value="Genomic_DNA"/>
</dbReference>
<keyword evidence="3" id="KW-1185">Reference proteome</keyword>
<sequence>MNQFLAILNDVMRIATFQWHGEASRSRCCHDHPDASLHHAPRIDRHPIRRTRP</sequence>
<gene>
    <name evidence="2" type="ORF">RFN29_13825</name>
</gene>
<comment type="caution">
    <text evidence="2">The sequence shown here is derived from an EMBL/GenBank/DDBJ whole genome shotgun (WGS) entry which is preliminary data.</text>
</comment>
<evidence type="ECO:0000313" key="2">
    <source>
        <dbReference type="EMBL" id="MDX8492653.1"/>
    </source>
</evidence>
<feature type="compositionally biased region" description="Basic and acidic residues" evidence="1">
    <location>
        <begin position="26"/>
        <end position="46"/>
    </location>
</feature>
<accession>A0ABU4Z212</accession>
<name>A0ABU4Z212_9HYPH</name>
<evidence type="ECO:0000256" key="1">
    <source>
        <dbReference type="SAM" id="MobiDB-lite"/>
    </source>
</evidence>
<protein>
    <submittedName>
        <fullName evidence="2">Uncharacterized protein</fullName>
    </submittedName>
</protein>
<feature type="region of interest" description="Disordered" evidence="1">
    <location>
        <begin position="26"/>
        <end position="53"/>
    </location>
</feature>
<dbReference type="Proteomes" id="UP001271249">
    <property type="component" value="Unassembled WGS sequence"/>
</dbReference>
<reference evidence="2 3" key="1">
    <citation type="submission" date="2023-08" db="EMBL/GenBank/DDBJ databases">
        <title>Implementing the SeqCode for naming new Mesorhizobium species isolated from Vachellia karroo root nodules.</title>
        <authorList>
            <person name="Van Lill M."/>
        </authorList>
    </citation>
    <scope>NUCLEOTIDE SEQUENCE [LARGE SCALE GENOMIC DNA]</scope>
    <source>
        <strain evidence="2 3">VK22B</strain>
    </source>
</reference>
<organism evidence="2 3">
    <name type="scientific">Mesorhizobium captivum</name>
    <dbReference type="NCBI Taxonomy" id="3072319"/>
    <lineage>
        <taxon>Bacteria</taxon>
        <taxon>Pseudomonadati</taxon>
        <taxon>Pseudomonadota</taxon>
        <taxon>Alphaproteobacteria</taxon>
        <taxon>Hyphomicrobiales</taxon>
        <taxon>Phyllobacteriaceae</taxon>
        <taxon>Mesorhizobium</taxon>
    </lineage>
</organism>